<evidence type="ECO:0000256" key="5">
    <source>
        <dbReference type="ARBA" id="ARBA00066388"/>
    </source>
</evidence>
<dbReference type="STRING" id="1408189.CLAC_11535"/>
<protein>
    <recommendedName>
        <fullName evidence="5">ABC-type quaternary amine transporter</fullName>
        <ecNumber evidence="5">7.6.2.9</ecNumber>
    </recommendedName>
</protein>
<gene>
    <name evidence="7" type="ORF">CLAC_11535</name>
</gene>
<accession>A0A0K2H3B4</accession>
<dbReference type="FunFam" id="3.40.50.300:FF:000425">
    <property type="entry name" value="Probable ABC transporter, ATP-binding subunit"/>
    <property type="match status" value="1"/>
</dbReference>
<dbReference type="PANTHER" id="PTHR43117">
    <property type="entry name" value="OSMOPROTECTANT IMPORT ATP-BINDING PROTEIN OSMV"/>
    <property type="match status" value="1"/>
</dbReference>
<feature type="domain" description="ABC transporter" evidence="6">
    <location>
        <begin position="10"/>
        <end position="249"/>
    </location>
</feature>
<comment type="similarity">
    <text evidence="1">Belongs to the ABC transporter superfamily.</text>
</comment>
<evidence type="ECO:0000313" key="8">
    <source>
        <dbReference type="Proteomes" id="UP000058446"/>
    </source>
</evidence>
<evidence type="ECO:0000259" key="6">
    <source>
        <dbReference type="PROSITE" id="PS50893"/>
    </source>
</evidence>
<dbReference type="SUPFAM" id="SSF52540">
    <property type="entry name" value="P-loop containing nucleoside triphosphate hydrolases"/>
    <property type="match status" value="1"/>
</dbReference>
<organism evidence="7 8">
    <name type="scientific">Corynebacterium lactis RW2-5</name>
    <dbReference type="NCBI Taxonomy" id="1408189"/>
    <lineage>
        <taxon>Bacteria</taxon>
        <taxon>Bacillati</taxon>
        <taxon>Actinomycetota</taxon>
        <taxon>Actinomycetes</taxon>
        <taxon>Mycobacteriales</taxon>
        <taxon>Corynebacteriaceae</taxon>
        <taxon>Corynebacterium</taxon>
    </lineage>
</organism>
<dbReference type="InterPro" id="IPR003439">
    <property type="entry name" value="ABC_transporter-like_ATP-bd"/>
</dbReference>
<dbReference type="InterPro" id="IPR027417">
    <property type="entry name" value="P-loop_NTPase"/>
</dbReference>
<dbReference type="AlphaFoldDB" id="A0A0K2H3B4"/>
<dbReference type="OrthoDB" id="9802264at2"/>
<dbReference type="InterPro" id="IPR017871">
    <property type="entry name" value="ABC_transporter-like_CS"/>
</dbReference>
<dbReference type="EMBL" id="CP006841">
    <property type="protein sequence ID" value="ALA68201.1"/>
    <property type="molecule type" value="Genomic_DNA"/>
</dbReference>
<evidence type="ECO:0000313" key="7">
    <source>
        <dbReference type="EMBL" id="ALA68201.1"/>
    </source>
</evidence>
<dbReference type="RefSeq" id="WP_053413004.1">
    <property type="nucleotide sequence ID" value="NZ_CP006841.1"/>
</dbReference>
<dbReference type="PROSITE" id="PS50893">
    <property type="entry name" value="ABC_TRANSPORTER_2"/>
    <property type="match status" value="1"/>
</dbReference>
<dbReference type="EC" id="7.6.2.9" evidence="5"/>
<keyword evidence="2" id="KW-0813">Transport</keyword>
<dbReference type="PANTHER" id="PTHR43117:SF4">
    <property type="entry name" value="OSMOPROTECTANT IMPORT ATP-BINDING PROTEIN OSMV"/>
    <property type="match status" value="1"/>
</dbReference>
<evidence type="ECO:0000256" key="2">
    <source>
        <dbReference type="ARBA" id="ARBA00022448"/>
    </source>
</evidence>
<dbReference type="GO" id="GO:0016887">
    <property type="term" value="F:ATP hydrolysis activity"/>
    <property type="evidence" value="ECO:0007669"/>
    <property type="project" value="InterPro"/>
</dbReference>
<proteinExistence type="inferred from homology"/>
<reference evidence="7 8" key="1">
    <citation type="submission" date="2013-10" db="EMBL/GenBank/DDBJ databases">
        <title>Complete genome sequence of Corynebacterium lactis DSM 45799(T), isolated from raw cow milk.</title>
        <authorList>
            <person name="Ruckert C."/>
            <person name="Albersmeier A."/>
            <person name="Lipski A."/>
            <person name="Kalinowski J."/>
        </authorList>
    </citation>
    <scope>NUCLEOTIDE SEQUENCE [LARGE SCALE GENOMIC DNA]</scope>
    <source>
        <strain evidence="7 8">RW2-5</strain>
    </source>
</reference>
<evidence type="ECO:0000256" key="1">
    <source>
        <dbReference type="ARBA" id="ARBA00005417"/>
    </source>
</evidence>
<dbReference type="KEGG" id="clw:CLAC_11535"/>
<keyword evidence="4 7" id="KW-0067">ATP-binding</keyword>
<name>A0A0K2H3B4_9CORY</name>
<dbReference type="Pfam" id="PF00005">
    <property type="entry name" value="ABC_tran"/>
    <property type="match status" value="1"/>
</dbReference>
<dbReference type="Gene3D" id="3.40.50.300">
    <property type="entry name" value="P-loop containing nucleotide triphosphate hydrolases"/>
    <property type="match status" value="1"/>
</dbReference>
<keyword evidence="8" id="KW-1185">Reference proteome</keyword>
<dbReference type="GO" id="GO:0015418">
    <property type="term" value="F:ABC-type quaternary ammonium compound transporting activity"/>
    <property type="evidence" value="ECO:0007669"/>
    <property type="project" value="UniProtKB-EC"/>
</dbReference>
<dbReference type="PROSITE" id="PS00211">
    <property type="entry name" value="ABC_TRANSPORTER_1"/>
    <property type="match status" value="1"/>
</dbReference>
<keyword evidence="3" id="KW-0547">Nucleotide-binding</keyword>
<dbReference type="GO" id="GO:0005524">
    <property type="term" value="F:ATP binding"/>
    <property type="evidence" value="ECO:0007669"/>
    <property type="project" value="UniProtKB-KW"/>
</dbReference>
<sequence length="286" mass="30995">MSADLRQVAIRFEGVSKTFGAARRSSTLVIDAIDLDIPRDAITVLVGSSGCGKTTLLRMVNRMVDPTSGRVFVDGVDVAERDPVQLRRGIGYVMQNGGLMPHKTVVDNVATVPRLNGVPRRRARMKAMELLEVVGLEGSVGKRYPAQLSGGQQQRVGVARALAAESGILLMDEPFAAVDPIVRRELQAEVLRLQRELGRTILFVTHDIGEAFHLGDKVVLLQKGGHIAQQGTPDEFIEAPASDYVREFIDADSRQLRVDGSRVLDARGRVAGVLVDDPAATSPEAR</sequence>
<dbReference type="InterPro" id="IPR003593">
    <property type="entry name" value="AAA+_ATPase"/>
</dbReference>
<evidence type="ECO:0000256" key="3">
    <source>
        <dbReference type="ARBA" id="ARBA00022741"/>
    </source>
</evidence>
<dbReference type="PATRIC" id="fig|1408189.4.peg.2329"/>
<evidence type="ECO:0000256" key="4">
    <source>
        <dbReference type="ARBA" id="ARBA00022840"/>
    </source>
</evidence>
<dbReference type="Proteomes" id="UP000058446">
    <property type="component" value="Chromosome"/>
</dbReference>
<dbReference type="SMART" id="SM00382">
    <property type="entry name" value="AAA"/>
    <property type="match status" value="1"/>
</dbReference>